<evidence type="ECO:0000313" key="3">
    <source>
        <dbReference type="RefSeq" id="XP_033463861.1"/>
    </source>
</evidence>
<reference evidence="3" key="1">
    <citation type="submission" date="2020-01" db="EMBL/GenBank/DDBJ databases">
        <authorList>
            <consortium name="DOE Joint Genome Institute"/>
            <person name="Haridas S."/>
            <person name="Albert R."/>
            <person name="Binder M."/>
            <person name="Bloem J."/>
            <person name="Labutti K."/>
            <person name="Salamov A."/>
            <person name="Andreopoulos B."/>
            <person name="Baker S.E."/>
            <person name="Barry K."/>
            <person name="Bills G."/>
            <person name="Bluhm B.H."/>
            <person name="Cannon C."/>
            <person name="Castanera R."/>
            <person name="Culley D.E."/>
            <person name="Daum C."/>
            <person name="Ezra D."/>
            <person name="Gonzalez J.B."/>
            <person name="Henrissat B."/>
            <person name="Kuo A."/>
            <person name="Liang C."/>
            <person name="Lipzen A."/>
            <person name="Lutzoni F."/>
            <person name="Magnuson J."/>
            <person name="Mondo S."/>
            <person name="Nolan M."/>
            <person name="Ohm R."/>
            <person name="Pangilinan J."/>
            <person name="Park H.-J."/>
            <person name="Ramirez L."/>
            <person name="Alfaro M."/>
            <person name="Sun H."/>
            <person name="Tritt A."/>
            <person name="Yoshinaga Y."/>
            <person name="Zwiers L.-H."/>
            <person name="Turgeon B.G."/>
            <person name="Goodwin S.B."/>
            <person name="Spatafora J.W."/>
            <person name="Crous P.W."/>
            <person name="Grigoriev I.V."/>
        </authorList>
    </citation>
    <scope>NUCLEOTIDE SEQUENCE</scope>
    <source>
        <strain evidence="3">CBS 342.82</strain>
    </source>
</reference>
<reference evidence="3" key="3">
    <citation type="submission" date="2025-08" db="UniProtKB">
        <authorList>
            <consortium name="RefSeq"/>
        </authorList>
    </citation>
    <scope>IDENTIFICATION</scope>
    <source>
        <strain evidence="3">CBS 342.82</strain>
    </source>
</reference>
<feature type="region of interest" description="Disordered" evidence="1">
    <location>
        <begin position="1"/>
        <end position="49"/>
    </location>
</feature>
<sequence>MRSRELPAAVDPKTILDASAGGPSDTSGLANFYTTPNASGGGNSTNADFPRLGSYDQSYISNIPTNTTLGYQMRSTHGQPPRPSNINLLAIPAYGLSISRPQDSPMQSSFPTGSRGVAIDATTMHPSTSPVNIPQGNSALNQPMGPTGSAYWYSMAPQSQLNQDYSMQSPQALNMQYHGVEGAILPQSYSAQMPHQNFQHTGYQQPRRSSDCPGQVSSPFAPPPTTSPGSATTDFSLSSPTGVVWNNVYYPPEYN</sequence>
<dbReference type="GeneID" id="54356811"/>
<protein>
    <submittedName>
        <fullName evidence="3">Uncharacterized protein</fullName>
    </submittedName>
</protein>
<feature type="compositionally biased region" description="Polar residues" evidence="1">
    <location>
        <begin position="197"/>
        <end position="207"/>
    </location>
</feature>
<gene>
    <name evidence="3" type="ORF">K489DRAFT_126169</name>
</gene>
<name>A0A6J3MFS9_9PEZI</name>
<evidence type="ECO:0000313" key="2">
    <source>
        <dbReference type="Proteomes" id="UP000504637"/>
    </source>
</evidence>
<feature type="compositionally biased region" description="Polar residues" evidence="1">
    <location>
        <begin position="24"/>
        <end position="38"/>
    </location>
</feature>
<dbReference type="AlphaFoldDB" id="A0A6J3MFS9"/>
<dbReference type="RefSeq" id="XP_033463861.1">
    <property type="nucleotide sequence ID" value="XM_033599012.1"/>
</dbReference>
<organism evidence="3">
    <name type="scientific">Dissoconium aciculare CBS 342.82</name>
    <dbReference type="NCBI Taxonomy" id="1314786"/>
    <lineage>
        <taxon>Eukaryota</taxon>
        <taxon>Fungi</taxon>
        <taxon>Dikarya</taxon>
        <taxon>Ascomycota</taxon>
        <taxon>Pezizomycotina</taxon>
        <taxon>Dothideomycetes</taxon>
        <taxon>Dothideomycetidae</taxon>
        <taxon>Mycosphaerellales</taxon>
        <taxon>Dissoconiaceae</taxon>
        <taxon>Dissoconium</taxon>
    </lineage>
</organism>
<feature type="region of interest" description="Disordered" evidence="1">
    <location>
        <begin position="197"/>
        <end position="242"/>
    </location>
</feature>
<dbReference type="Proteomes" id="UP000504637">
    <property type="component" value="Unplaced"/>
</dbReference>
<reference evidence="3" key="2">
    <citation type="submission" date="2020-04" db="EMBL/GenBank/DDBJ databases">
        <authorList>
            <consortium name="NCBI Genome Project"/>
        </authorList>
    </citation>
    <scope>NUCLEOTIDE SEQUENCE</scope>
    <source>
        <strain evidence="3">CBS 342.82</strain>
    </source>
</reference>
<keyword evidence="2" id="KW-1185">Reference proteome</keyword>
<evidence type="ECO:0000256" key="1">
    <source>
        <dbReference type="SAM" id="MobiDB-lite"/>
    </source>
</evidence>
<proteinExistence type="predicted"/>
<accession>A0A6J3MFS9</accession>